<reference evidence="3" key="1">
    <citation type="submission" date="2018-01" db="EMBL/GenBank/DDBJ databases">
        <authorList>
            <person name="Mao J.F."/>
        </authorList>
    </citation>
    <scope>NUCLEOTIDE SEQUENCE</scope>
    <source>
        <strain evidence="3">Huo1</strain>
        <tissue evidence="3">Leaf</tissue>
    </source>
</reference>
<protein>
    <submittedName>
        <fullName evidence="3">Uncharacterized protein</fullName>
    </submittedName>
</protein>
<keyword evidence="2" id="KW-0732">Signal</keyword>
<feature type="signal peptide" evidence="2">
    <location>
        <begin position="1"/>
        <end position="22"/>
    </location>
</feature>
<evidence type="ECO:0000256" key="2">
    <source>
        <dbReference type="SAM" id="SignalP"/>
    </source>
</evidence>
<reference evidence="3" key="2">
    <citation type="submission" date="2020-08" db="EMBL/GenBank/DDBJ databases">
        <title>Plant Genome Project.</title>
        <authorList>
            <person name="Zhang R.-G."/>
        </authorList>
    </citation>
    <scope>NUCLEOTIDE SEQUENCE</scope>
    <source>
        <strain evidence="3">Huo1</strain>
        <tissue evidence="3">Leaf</tissue>
    </source>
</reference>
<accession>A0A8X8XHQ9</accession>
<organism evidence="3">
    <name type="scientific">Salvia splendens</name>
    <name type="common">Scarlet sage</name>
    <dbReference type="NCBI Taxonomy" id="180675"/>
    <lineage>
        <taxon>Eukaryota</taxon>
        <taxon>Viridiplantae</taxon>
        <taxon>Streptophyta</taxon>
        <taxon>Embryophyta</taxon>
        <taxon>Tracheophyta</taxon>
        <taxon>Spermatophyta</taxon>
        <taxon>Magnoliopsida</taxon>
        <taxon>eudicotyledons</taxon>
        <taxon>Gunneridae</taxon>
        <taxon>Pentapetalae</taxon>
        <taxon>asterids</taxon>
        <taxon>lamiids</taxon>
        <taxon>Lamiales</taxon>
        <taxon>Lamiaceae</taxon>
        <taxon>Nepetoideae</taxon>
        <taxon>Mentheae</taxon>
        <taxon>Salviinae</taxon>
        <taxon>Salvia</taxon>
        <taxon>Salvia subgen. Calosphace</taxon>
        <taxon>core Calosphace</taxon>
    </lineage>
</organism>
<dbReference type="Proteomes" id="UP000298416">
    <property type="component" value="Unassembled WGS sequence"/>
</dbReference>
<dbReference type="AlphaFoldDB" id="A0A8X8XHQ9"/>
<evidence type="ECO:0000313" key="3">
    <source>
        <dbReference type="EMBL" id="KAG6412794.1"/>
    </source>
</evidence>
<keyword evidence="4" id="KW-1185">Reference proteome</keyword>
<sequence>MAPQAVALALALTFLFASNAAAARPSSSPTISPSKSAPGAAPIPAAKKAMPPIPHAAPKAAPHGAPKAAAKPNKTSAASPEASAAPGPDGSSSVDISPAPGNPDEVPADTPTTDGASSMKLSVAGVAAATAAVGFLLIDKIEYVLYTPISDIPDKKSPEFASFDKEAYEKHVEDAALAQCIMLSSMNSILQRQYEHMLPYVMIQRLKSLYAPQAPTTEYETLQDLFKCKLHDEGKVSEHALHMIGLIERLTSFGTVLSSNISTNLILESLPSCFENFIINFNMNNMKVGLPELHNMLTTYESSIAKGKSLFMVGSSANSSKWKNEQQKKITSKDIVLKPKGGGVKKKPLLKDECLFCHKKGH</sequence>
<proteinExistence type="predicted"/>
<name>A0A8X8XHQ9_SALSN</name>
<comment type="caution">
    <text evidence="3">The sequence shown here is derived from an EMBL/GenBank/DDBJ whole genome shotgun (WGS) entry which is preliminary data.</text>
</comment>
<dbReference type="Pfam" id="PF14223">
    <property type="entry name" value="Retrotran_gag_2"/>
    <property type="match status" value="1"/>
</dbReference>
<feature type="compositionally biased region" description="Low complexity" evidence="1">
    <location>
        <begin position="22"/>
        <end position="93"/>
    </location>
</feature>
<evidence type="ECO:0000256" key="1">
    <source>
        <dbReference type="SAM" id="MobiDB-lite"/>
    </source>
</evidence>
<gene>
    <name evidence="3" type="ORF">SASPL_125483</name>
</gene>
<dbReference type="EMBL" id="PNBA02000009">
    <property type="protein sequence ID" value="KAG6412794.1"/>
    <property type="molecule type" value="Genomic_DNA"/>
</dbReference>
<feature type="region of interest" description="Disordered" evidence="1">
    <location>
        <begin position="22"/>
        <end position="114"/>
    </location>
</feature>
<feature type="chain" id="PRO_5036503519" evidence="2">
    <location>
        <begin position="23"/>
        <end position="362"/>
    </location>
</feature>
<evidence type="ECO:0000313" key="4">
    <source>
        <dbReference type="Proteomes" id="UP000298416"/>
    </source>
</evidence>